<dbReference type="Proteomes" id="UP001270004">
    <property type="component" value="Unassembled WGS sequence"/>
</dbReference>
<gene>
    <name evidence="1" type="ORF">ERS132385_01426</name>
    <name evidence="2" type="ORF">ERS132525_00547</name>
    <name evidence="3" type="ORF">NQD44_02140</name>
    <name evidence="4" type="ORF">SHY70_11960</name>
</gene>
<evidence type="ECO:0000313" key="4">
    <source>
        <dbReference type="EMBL" id="MDX5038969.1"/>
    </source>
</evidence>
<reference evidence="3" key="2">
    <citation type="submission" date="2022-07" db="EMBL/GenBank/DDBJ databases">
        <authorList>
            <person name="Peng Z."/>
        </authorList>
    </citation>
    <scope>NUCLEOTIDE SEQUENCE</scope>
    <source>
        <strain evidence="3">2022WUSS069</strain>
    </source>
</reference>
<dbReference type="RefSeq" id="WP_024401586.1">
    <property type="nucleotide sequence ID" value="NZ_CEEA01000006.1"/>
</dbReference>
<reference evidence="5 6" key="1">
    <citation type="submission" date="2016-02" db="EMBL/GenBank/DDBJ databases">
        <authorList>
            <consortium name="Pathogen Informatics"/>
        </authorList>
    </citation>
    <scope>NUCLEOTIDE SEQUENCE [LARGE SCALE GENOMIC DNA]</scope>
    <source>
        <strain evidence="1 6">LSS23</strain>
        <strain evidence="2 5">SS985</strain>
    </source>
</reference>
<reference evidence="4" key="3">
    <citation type="submission" date="2023-11" db="EMBL/GenBank/DDBJ databases">
        <title>Antimicrobial resistance in invasive Streptococcus suis isolated in Spain and the associated genetic mechanisms.</title>
        <authorList>
            <person name="Uruen C."/>
            <person name="Arenas J.A."/>
        </authorList>
    </citation>
    <scope>NUCLEOTIDE SEQUENCE</scope>
    <source>
        <strain evidence="4">Ss_70</strain>
    </source>
</reference>
<evidence type="ECO:0000313" key="2">
    <source>
        <dbReference type="EMBL" id="CYX35813.1"/>
    </source>
</evidence>
<evidence type="ECO:0000313" key="6">
    <source>
        <dbReference type="Proteomes" id="UP000073434"/>
    </source>
</evidence>
<evidence type="ECO:0000313" key="5">
    <source>
        <dbReference type="Proteomes" id="UP000071601"/>
    </source>
</evidence>
<name>A0A0Z8UES7_STRSU</name>
<dbReference type="Proteomes" id="UP000073434">
    <property type="component" value="Unassembled WGS sequence"/>
</dbReference>
<dbReference type="Proteomes" id="UP000071601">
    <property type="component" value="Unassembled WGS sequence"/>
</dbReference>
<proteinExistence type="predicted"/>
<evidence type="ECO:0000313" key="1">
    <source>
        <dbReference type="EMBL" id="CYU68137.1"/>
    </source>
</evidence>
<dbReference type="Proteomes" id="UP001206089">
    <property type="component" value="Unassembled WGS sequence"/>
</dbReference>
<dbReference type="EMBL" id="JANJPK010000003">
    <property type="protein sequence ID" value="MCR1231927.1"/>
    <property type="molecule type" value="Genomic_DNA"/>
</dbReference>
<sequence>MIEKISQETVNALTDIFWMNLETGQPIIRRENQELTRKYCLARLRAEGEQVKKIEVEMAHDYHEAYMEIEEMTDAEFEVLRLEILSLELPS</sequence>
<accession>A0A0Z8UES7</accession>
<organism evidence="1 6">
    <name type="scientific">Streptococcus suis</name>
    <dbReference type="NCBI Taxonomy" id="1307"/>
    <lineage>
        <taxon>Bacteria</taxon>
        <taxon>Bacillati</taxon>
        <taxon>Bacillota</taxon>
        <taxon>Bacilli</taxon>
        <taxon>Lactobacillales</taxon>
        <taxon>Streptococcaceae</taxon>
        <taxon>Streptococcus</taxon>
    </lineage>
</organism>
<dbReference type="AlphaFoldDB" id="A0A0Z8UES7"/>
<dbReference type="EMBL" id="FILR01000004">
    <property type="protein sequence ID" value="CYX35813.1"/>
    <property type="molecule type" value="Genomic_DNA"/>
</dbReference>
<protein>
    <submittedName>
        <fullName evidence="1">Uncharacterized protein</fullName>
    </submittedName>
</protein>
<dbReference type="EMBL" id="JAWWZK010000211">
    <property type="protein sequence ID" value="MDX5038969.1"/>
    <property type="molecule type" value="Genomic_DNA"/>
</dbReference>
<evidence type="ECO:0000313" key="3">
    <source>
        <dbReference type="EMBL" id="MCR1231927.1"/>
    </source>
</evidence>
<dbReference type="EMBL" id="FIFW01000014">
    <property type="protein sequence ID" value="CYU68137.1"/>
    <property type="molecule type" value="Genomic_DNA"/>
</dbReference>